<comment type="caution">
    <text evidence="1">The sequence shown here is derived from an EMBL/GenBank/DDBJ whole genome shotgun (WGS) entry which is preliminary data.</text>
</comment>
<dbReference type="EMBL" id="BAAASZ010000011">
    <property type="protein sequence ID" value="GAA2432104.1"/>
    <property type="molecule type" value="Genomic_DNA"/>
</dbReference>
<reference evidence="2" key="1">
    <citation type="journal article" date="2019" name="Int. J. Syst. Evol. Microbiol.">
        <title>The Global Catalogue of Microorganisms (GCM) 10K type strain sequencing project: providing services to taxonomists for standard genome sequencing and annotation.</title>
        <authorList>
            <consortium name="The Broad Institute Genomics Platform"/>
            <consortium name="The Broad Institute Genome Sequencing Center for Infectious Disease"/>
            <person name="Wu L."/>
            <person name="Ma J."/>
        </authorList>
    </citation>
    <scope>NUCLEOTIDE SEQUENCE [LARGE SCALE GENOMIC DNA]</scope>
    <source>
        <strain evidence="2">JCM 6305</strain>
    </source>
</reference>
<organism evidence="1 2">
    <name type="scientific">Streptomyces macrosporus</name>
    <dbReference type="NCBI Taxonomy" id="44032"/>
    <lineage>
        <taxon>Bacteria</taxon>
        <taxon>Bacillati</taxon>
        <taxon>Actinomycetota</taxon>
        <taxon>Actinomycetes</taxon>
        <taxon>Kitasatosporales</taxon>
        <taxon>Streptomycetaceae</taxon>
        <taxon>Streptomyces</taxon>
    </lineage>
</organism>
<keyword evidence="2" id="KW-1185">Reference proteome</keyword>
<name>A0ABP5WNW8_9ACTN</name>
<dbReference type="Proteomes" id="UP001501638">
    <property type="component" value="Unassembled WGS sequence"/>
</dbReference>
<evidence type="ECO:0000313" key="2">
    <source>
        <dbReference type="Proteomes" id="UP001501638"/>
    </source>
</evidence>
<sequence length="153" mass="16433">MLPEALIALAASAGTAVVQAAGTDAWDVVRRRVAAWFGRGGEDGDALARLDHTARVLGTAEDGPRELAHQEGTWQVRFETHLERLDEPERESSAAALRTLLEEIKQALTERGTTWNQTNIAHGQGRVFASQGGSVIVTTLDDPNPNPGTVGER</sequence>
<gene>
    <name evidence="1" type="ORF">GCM10010405_13780</name>
</gene>
<proteinExistence type="predicted"/>
<evidence type="ECO:0000313" key="1">
    <source>
        <dbReference type="EMBL" id="GAA2432104.1"/>
    </source>
</evidence>
<accession>A0ABP5WNW8</accession>
<protein>
    <submittedName>
        <fullName evidence="1">Uncharacterized protein</fullName>
    </submittedName>
</protein>